<evidence type="ECO:0000256" key="1">
    <source>
        <dbReference type="SAM" id="SignalP"/>
    </source>
</evidence>
<protein>
    <submittedName>
        <fullName evidence="2">Uncharacterized protein</fullName>
    </submittedName>
</protein>
<dbReference type="AlphaFoldDB" id="A0ABD1RAJ6"/>
<evidence type="ECO:0000313" key="3">
    <source>
        <dbReference type="Proteomes" id="UP001604336"/>
    </source>
</evidence>
<proteinExistence type="predicted"/>
<dbReference type="Proteomes" id="UP001604336">
    <property type="component" value="Unassembled WGS sequence"/>
</dbReference>
<name>A0ABD1RAJ6_9LAMI</name>
<gene>
    <name evidence="2" type="ORF">Adt_29887</name>
</gene>
<accession>A0ABD1RAJ6</accession>
<feature type="signal peptide" evidence="1">
    <location>
        <begin position="1"/>
        <end position="22"/>
    </location>
</feature>
<keyword evidence="3" id="KW-1185">Reference proteome</keyword>
<evidence type="ECO:0000313" key="2">
    <source>
        <dbReference type="EMBL" id="KAL2485131.1"/>
    </source>
</evidence>
<organism evidence="2 3">
    <name type="scientific">Abeliophyllum distichum</name>
    <dbReference type="NCBI Taxonomy" id="126358"/>
    <lineage>
        <taxon>Eukaryota</taxon>
        <taxon>Viridiplantae</taxon>
        <taxon>Streptophyta</taxon>
        <taxon>Embryophyta</taxon>
        <taxon>Tracheophyta</taxon>
        <taxon>Spermatophyta</taxon>
        <taxon>Magnoliopsida</taxon>
        <taxon>eudicotyledons</taxon>
        <taxon>Gunneridae</taxon>
        <taxon>Pentapetalae</taxon>
        <taxon>asterids</taxon>
        <taxon>lamiids</taxon>
        <taxon>Lamiales</taxon>
        <taxon>Oleaceae</taxon>
        <taxon>Forsythieae</taxon>
        <taxon>Abeliophyllum</taxon>
    </lineage>
</organism>
<comment type="caution">
    <text evidence="2">The sequence shown here is derived from an EMBL/GenBank/DDBJ whole genome shotgun (WGS) entry which is preliminary data.</text>
</comment>
<keyword evidence="1" id="KW-0732">Signal</keyword>
<dbReference type="EMBL" id="JBFOLK010000009">
    <property type="protein sequence ID" value="KAL2485131.1"/>
    <property type="molecule type" value="Genomic_DNA"/>
</dbReference>
<feature type="chain" id="PRO_5044885723" evidence="1">
    <location>
        <begin position="23"/>
        <end position="149"/>
    </location>
</feature>
<reference evidence="3" key="1">
    <citation type="submission" date="2024-07" db="EMBL/GenBank/DDBJ databases">
        <title>Two chromosome-level genome assemblies of Korean endemic species Abeliophyllum distichum and Forsythia ovata (Oleaceae).</title>
        <authorList>
            <person name="Jang H."/>
        </authorList>
    </citation>
    <scope>NUCLEOTIDE SEQUENCE [LARGE SCALE GENOMIC DNA]</scope>
</reference>
<sequence length="149" mass="17007">MIATNIAYYFIHLVSVMSLATSENSSSPTQSLLNHGLLFLVFSYGKISSDPIDFITLDHKISLCNCVFSSSLKSKVQLCLSDYLWVPQKVQPHMHLKPSPSFSCCNSSTYYPLITACHFHCHFFYIIFLHHSYLACIGNRRYNHTYISP</sequence>